<name>A0A2H3B9Q5_9AGAR</name>
<protein>
    <submittedName>
        <fullName evidence="1">Uncharacterized protein</fullName>
    </submittedName>
</protein>
<proteinExistence type="predicted"/>
<organism evidence="1 2">
    <name type="scientific">Armillaria solidipes</name>
    <dbReference type="NCBI Taxonomy" id="1076256"/>
    <lineage>
        <taxon>Eukaryota</taxon>
        <taxon>Fungi</taxon>
        <taxon>Dikarya</taxon>
        <taxon>Basidiomycota</taxon>
        <taxon>Agaricomycotina</taxon>
        <taxon>Agaricomycetes</taxon>
        <taxon>Agaricomycetidae</taxon>
        <taxon>Agaricales</taxon>
        <taxon>Marasmiineae</taxon>
        <taxon>Physalacriaceae</taxon>
        <taxon>Armillaria</taxon>
    </lineage>
</organism>
<reference evidence="2" key="1">
    <citation type="journal article" date="2017" name="Nat. Ecol. Evol.">
        <title>Genome expansion and lineage-specific genetic innovations in the forest pathogenic fungi Armillaria.</title>
        <authorList>
            <person name="Sipos G."/>
            <person name="Prasanna A.N."/>
            <person name="Walter M.C."/>
            <person name="O'Connor E."/>
            <person name="Balint B."/>
            <person name="Krizsan K."/>
            <person name="Kiss B."/>
            <person name="Hess J."/>
            <person name="Varga T."/>
            <person name="Slot J."/>
            <person name="Riley R."/>
            <person name="Boka B."/>
            <person name="Rigling D."/>
            <person name="Barry K."/>
            <person name="Lee J."/>
            <person name="Mihaltcheva S."/>
            <person name="LaButti K."/>
            <person name="Lipzen A."/>
            <person name="Waldron R."/>
            <person name="Moloney N.M."/>
            <person name="Sperisen C."/>
            <person name="Kredics L."/>
            <person name="Vagvoelgyi C."/>
            <person name="Patrignani A."/>
            <person name="Fitzpatrick D."/>
            <person name="Nagy I."/>
            <person name="Doyle S."/>
            <person name="Anderson J.B."/>
            <person name="Grigoriev I.V."/>
            <person name="Gueldener U."/>
            <person name="Muensterkoetter M."/>
            <person name="Nagy L.G."/>
        </authorList>
    </citation>
    <scope>NUCLEOTIDE SEQUENCE [LARGE SCALE GENOMIC DNA]</scope>
    <source>
        <strain evidence="2">28-4</strain>
    </source>
</reference>
<dbReference type="AlphaFoldDB" id="A0A2H3B9Q5"/>
<gene>
    <name evidence="1" type="ORF">ARMSODRAFT_981664</name>
</gene>
<evidence type="ECO:0000313" key="2">
    <source>
        <dbReference type="Proteomes" id="UP000218334"/>
    </source>
</evidence>
<evidence type="ECO:0000313" key="1">
    <source>
        <dbReference type="EMBL" id="PBK61317.1"/>
    </source>
</evidence>
<keyword evidence="2" id="KW-1185">Reference proteome</keyword>
<dbReference type="Proteomes" id="UP000218334">
    <property type="component" value="Unassembled WGS sequence"/>
</dbReference>
<dbReference type="EMBL" id="KZ293477">
    <property type="protein sequence ID" value="PBK61317.1"/>
    <property type="molecule type" value="Genomic_DNA"/>
</dbReference>
<accession>A0A2H3B9Q5</accession>
<sequence length="162" mass="17924">MNRGNVRQVCAGIRYVGKWLKKTLNAARDVICCGDQREESSCEYEYAANAVDNAKTFDVEGSATESPPLATPETASWEAQRRELDMEQAVQVMDDVDEILWHSYLSISLWEQHAMRGLVNSECLGTRPLCRCYGPSMDVLMSSSGLGDTGAGQTNIYLVGVY</sequence>